<evidence type="ECO:0000313" key="2">
    <source>
        <dbReference type="EMBL" id="PWB86295.1"/>
    </source>
</evidence>
<accession>A0A2U1S884</accession>
<gene>
    <name evidence="2" type="ORF">MBBWO_11500</name>
</gene>
<dbReference type="InterPro" id="IPR007183">
    <property type="entry name" value="UPF0280"/>
</dbReference>
<name>A0A2U1S884_9EURY</name>
<dbReference type="HAMAP" id="MF_01079">
    <property type="entry name" value="UPF0280"/>
    <property type="match status" value="1"/>
</dbReference>
<dbReference type="Gene3D" id="3.10.520.10">
    <property type="entry name" value="ApbE-like domains"/>
    <property type="match status" value="1"/>
</dbReference>
<organism evidence="2 3">
    <name type="scientific">Methanobrevibacter woesei</name>
    <dbReference type="NCBI Taxonomy" id="190976"/>
    <lineage>
        <taxon>Archaea</taxon>
        <taxon>Methanobacteriati</taxon>
        <taxon>Methanobacteriota</taxon>
        <taxon>Methanomada group</taxon>
        <taxon>Methanobacteria</taxon>
        <taxon>Methanobacteriales</taxon>
        <taxon>Methanobacteriaceae</taxon>
        <taxon>Methanobrevibacter</taxon>
    </lineage>
</organism>
<protein>
    <recommendedName>
        <fullName evidence="1">UPF0280 protein MBBWO_11500</fullName>
    </recommendedName>
</protein>
<dbReference type="PIRSF" id="PIRSF006421">
    <property type="entry name" value="UCP006421"/>
    <property type="match status" value="1"/>
</dbReference>
<sequence>MYSENIDIDETHIRLKTDLKLHCLSSYIFKIRSELKSYIKFNKNFLITFDKIKVENLESLPEIVQMMVRSSNLSDVGPMATVAGTISQLSLNYLISKGSKNSIVENGGDIAIINNRKIVCGIYSNNKVIGNEIAFRLKPNKFPLGICTSSGRIGHSISFGDADSVTVIADSSSLADGLATRLANEVKGENSQDAISNALEIAENYKELFKGVLIISGDNIGTIGKLPKLVKTKKFELDYI</sequence>
<evidence type="ECO:0000313" key="3">
    <source>
        <dbReference type="Proteomes" id="UP000245577"/>
    </source>
</evidence>
<proteinExistence type="inferred from homology"/>
<keyword evidence="3" id="KW-1185">Reference proteome</keyword>
<reference evidence="2 3" key="1">
    <citation type="submission" date="2017-03" db="EMBL/GenBank/DDBJ databases">
        <title>Genome sequence of Methanobrevibacter wosei.</title>
        <authorList>
            <person name="Poehlein A."/>
            <person name="Seedorf H."/>
            <person name="Daniel R."/>
        </authorList>
    </citation>
    <scope>NUCLEOTIDE SEQUENCE [LARGE SCALE GENOMIC DNA]</scope>
    <source>
        <strain evidence="2 3">DSM 11979</strain>
    </source>
</reference>
<dbReference type="SUPFAM" id="SSF143631">
    <property type="entry name" value="ApbE-like"/>
    <property type="match status" value="1"/>
</dbReference>
<dbReference type="InterPro" id="IPR037456">
    <property type="entry name" value="MA1715-like"/>
</dbReference>
<evidence type="ECO:0000256" key="1">
    <source>
        <dbReference type="HAMAP-Rule" id="MF_01079"/>
    </source>
</evidence>
<dbReference type="EMBL" id="MZGU01000004">
    <property type="protein sequence ID" value="PWB86295.1"/>
    <property type="molecule type" value="Genomic_DNA"/>
</dbReference>
<dbReference type="RefSeq" id="WP_116669923.1">
    <property type="nucleotide sequence ID" value="NZ_MZGU01000004.1"/>
</dbReference>
<dbReference type="InterPro" id="IPR003374">
    <property type="entry name" value="ApbE-like_sf"/>
</dbReference>
<dbReference type="AlphaFoldDB" id="A0A2U1S884"/>
<comment type="similarity">
    <text evidence="1">Belongs to the UPF0280 family.</text>
</comment>
<dbReference type="Proteomes" id="UP000245577">
    <property type="component" value="Unassembled WGS sequence"/>
</dbReference>
<dbReference type="OrthoDB" id="50299at2157"/>
<dbReference type="NCBIfam" id="NF003321">
    <property type="entry name" value="PRK04334.1-1"/>
    <property type="match status" value="1"/>
</dbReference>
<comment type="caution">
    <text evidence="2">The sequence shown here is derived from an EMBL/GenBank/DDBJ whole genome shotgun (WGS) entry which is preliminary data.</text>
</comment>